<sequence>MHRQILLHIPFCHPKTYSGTLGAPDVHWIMPIIGSASFSIGSFLLFNSVVNYLPDAYPNVAASALAGNDFFRSVFGAGFRLFANEISLLGFLPILLLNGRSETAQRVQQTSSWFPSTRS</sequence>
<keyword evidence="7" id="KW-1185">Reference proteome</keyword>
<organism evidence="6 7">
    <name type="scientific">Colletotrichum cuscutae</name>
    <dbReference type="NCBI Taxonomy" id="1209917"/>
    <lineage>
        <taxon>Eukaryota</taxon>
        <taxon>Fungi</taxon>
        <taxon>Dikarya</taxon>
        <taxon>Ascomycota</taxon>
        <taxon>Pezizomycotina</taxon>
        <taxon>Sordariomycetes</taxon>
        <taxon>Hypocreomycetidae</taxon>
        <taxon>Glomerellales</taxon>
        <taxon>Glomerellaceae</taxon>
        <taxon>Colletotrichum</taxon>
        <taxon>Colletotrichum acutatum species complex</taxon>
    </lineage>
</organism>
<evidence type="ECO:0000256" key="2">
    <source>
        <dbReference type="ARBA" id="ARBA00022692"/>
    </source>
</evidence>
<evidence type="ECO:0000256" key="4">
    <source>
        <dbReference type="ARBA" id="ARBA00023136"/>
    </source>
</evidence>
<dbReference type="PANTHER" id="PTHR23502:SF23">
    <property type="entry name" value="FLUCONAZOLE RESISTANCE PROTEIN 1"/>
    <property type="match status" value="1"/>
</dbReference>
<name>A0AAI9VHP3_9PEZI</name>
<gene>
    <name evidence="6" type="ORF">CCUS01_03522</name>
</gene>
<keyword evidence="4 5" id="KW-0472">Membrane</keyword>
<dbReference type="GO" id="GO:0015244">
    <property type="term" value="F:fluconazole transmembrane transporter activity"/>
    <property type="evidence" value="ECO:0007669"/>
    <property type="project" value="TreeGrafter"/>
</dbReference>
<evidence type="ECO:0000256" key="3">
    <source>
        <dbReference type="ARBA" id="ARBA00022989"/>
    </source>
</evidence>
<keyword evidence="3 5" id="KW-1133">Transmembrane helix</keyword>
<evidence type="ECO:0000313" key="6">
    <source>
        <dbReference type="EMBL" id="KAK1487178.1"/>
    </source>
</evidence>
<comment type="subcellular location">
    <subcellularLocation>
        <location evidence="1">Membrane</location>
        <topology evidence="1">Multi-pass membrane protein</topology>
    </subcellularLocation>
</comment>
<comment type="caution">
    <text evidence="6">The sequence shown here is derived from an EMBL/GenBank/DDBJ whole genome shotgun (WGS) entry which is preliminary data.</text>
</comment>
<keyword evidence="2 5" id="KW-0812">Transmembrane</keyword>
<reference evidence="6" key="1">
    <citation type="submission" date="2016-11" db="EMBL/GenBank/DDBJ databases">
        <title>The genome sequence of Colletotrichum cuscutae.</title>
        <authorList>
            <person name="Baroncelli R."/>
        </authorList>
    </citation>
    <scope>NUCLEOTIDE SEQUENCE</scope>
    <source>
        <strain evidence="6">IMI 304802</strain>
    </source>
</reference>
<evidence type="ECO:0000313" key="7">
    <source>
        <dbReference type="Proteomes" id="UP001239213"/>
    </source>
</evidence>
<evidence type="ECO:0000256" key="5">
    <source>
        <dbReference type="SAM" id="Phobius"/>
    </source>
</evidence>
<proteinExistence type="predicted"/>
<dbReference type="EMBL" id="MPDP01000057">
    <property type="protein sequence ID" value="KAK1487178.1"/>
    <property type="molecule type" value="Genomic_DNA"/>
</dbReference>
<feature type="transmembrane region" description="Helical" evidence="5">
    <location>
        <begin position="28"/>
        <end position="50"/>
    </location>
</feature>
<evidence type="ECO:0000256" key="1">
    <source>
        <dbReference type="ARBA" id="ARBA00004141"/>
    </source>
</evidence>
<accession>A0AAI9VHP3</accession>
<dbReference type="GO" id="GO:1990961">
    <property type="term" value="P:xenobiotic detoxification by transmembrane export across the plasma membrane"/>
    <property type="evidence" value="ECO:0007669"/>
    <property type="project" value="TreeGrafter"/>
</dbReference>
<dbReference type="GO" id="GO:0005886">
    <property type="term" value="C:plasma membrane"/>
    <property type="evidence" value="ECO:0007669"/>
    <property type="project" value="TreeGrafter"/>
</dbReference>
<dbReference type="PANTHER" id="PTHR23502">
    <property type="entry name" value="MAJOR FACILITATOR SUPERFAMILY"/>
    <property type="match status" value="1"/>
</dbReference>
<dbReference type="Proteomes" id="UP001239213">
    <property type="component" value="Unassembled WGS sequence"/>
</dbReference>
<protein>
    <submittedName>
        <fullName evidence="6">Benomyl/methotrexate resistance protein</fullName>
    </submittedName>
</protein>
<dbReference type="AlphaFoldDB" id="A0AAI9VHP3"/>